<dbReference type="GO" id="GO:0031410">
    <property type="term" value="C:cytoplasmic vesicle"/>
    <property type="evidence" value="ECO:0007669"/>
    <property type="project" value="UniProtKB-KW"/>
</dbReference>
<evidence type="ECO:0000256" key="5">
    <source>
        <dbReference type="ARBA" id="ARBA00023329"/>
    </source>
</evidence>
<evidence type="ECO:0000256" key="1">
    <source>
        <dbReference type="ARBA" id="ARBA00022692"/>
    </source>
</evidence>
<keyword evidence="4 6" id="KW-0472">Membrane</keyword>
<evidence type="ECO:0000256" key="4">
    <source>
        <dbReference type="ARBA" id="ARBA00023136"/>
    </source>
</evidence>
<evidence type="ECO:0000313" key="7">
    <source>
        <dbReference type="EMBL" id="KAH8106116.1"/>
    </source>
</evidence>
<proteinExistence type="predicted"/>
<dbReference type="AlphaFoldDB" id="A0A8K0UXI3"/>
<dbReference type="InterPro" id="IPR019013">
    <property type="entry name" value="Vma21"/>
</dbReference>
<name>A0A8K0UXI3_9AGAR</name>
<comment type="caution">
    <text evidence="7">The sequence shown here is derived from an EMBL/GenBank/DDBJ whole genome shotgun (WGS) entry which is preliminary data.</text>
</comment>
<dbReference type="Proteomes" id="UP000813824">
    <property type="component" value="Unassembled WGS sequence"/>
</dbReference>
<reference evidence="7" key="1">
    <citation type="journal article" date="2021" name="New Phytol.">
        <title>Evolutionary innovations through gain and loss of genes in the ectomycorrhizal Boletales.</title>
        <authorList>
            <person name="Wu G."/>
            <person name="Miyauchi S."/>
            <person name="Morin E."/>
            <person name="Kuo A."/>
            <person name="Drula E."/>
            <person name="Varga T."/>
            <person name="Kohler A."/>
            <person name="Feng B."/>
            <person name="Cao Y."/>
            <person name="Lipzen A."/>
            <person name="Daum C."/>
            <person name="Hundley H."/>
            <person name="Pangilinan J."/>
            <person name="Johnson J."/>
            <person name="Barry K."/>
            <person name="LaButti K."/>
            <person name="Ng V."/>
            <person name="Ahrendt S."/>
            <person name="Min B."/>
            <person name="Choi I.G."/>
            <person name="Park H."/>
            <person name="Plett J.M."/>
            <person name="Magnuson J."/>
            <person name="Spatafora J.W."/>
            <person name="Nagy L.G."/>
            <person name="Henrissat B."/>
            <person name="Grigoriev I.V."/>
            <person name="Yang Z.L."/>
            <person name="Xu J."/>
            <person name="Martin F.M."/>
        </authorList>
    </citation>
    <scope>NUCLEOTIDE SEQUENCE</scope>
    <source>
        <strain evidence="7">KKN 215</strain>
    </source>
</reference>
<sequence length="95" mass="10244">MSEHVAVSKVTAQTAEYSSALPKLLTFTLALAVGPISAYFLSEKFLWSGNSTYAAITAIVAANLVLVGYIITSMNEDNQTPVVTSQEKTESRKTR</sequence>
<keyword evidence="1 6" id="KW-0812">Transmembrane</keyword>
<evidence type="ECO:0008006" key="9">
    <source>
        <dbReference type="Google" id="ProtNLM"/>
    </source>
</evidence>
<accession>A0A8K0UXI3</accession>
<evidence type="ECO:0000256" key="2">
    <source>
        <dbReference type="ARBA" id="ARBA00022824"/>
    </source>
</evidence>
<dbReference type="EMBL" id="JAEVFJ010000003">
    <property type="protein sequence ID" value="KAH8106116.1"/>
    <property type="molecule type" value="Genomic_DNA"/>
</dbReference>
<keyword evidence="5" id="KW-0968">Cytoplasmic vesicle</keyword>
<feature type="transmembrane region" description="Helical" evidence="6">
    <location>
        <begin position="53"/>
        <end position="71"/>
    </location>
</feature>
<dbReference type="GO" id="GO:0070072">
    <property type="term" value="P:vacuolar proton-transporting V-type ATPase complex assembly"/>
    <property type="evidence" value="ECO:0007669"/>
    <property type="project" value="InterPro"/>
</dbReference>
<evidence type="ECO:0000256" key="3">
    <source>
        <dbReference type="ARBA" id="ARBA00022989"/>
    </source>
</evidence>
<evidence type="ECO:0000256" key="6">
    <source>
        <dbReference type="SAM" id="Phobius"/>
    </source>
</evidence>
<dbReference type="OrthoDB" id="160405at2759"/>
<keyword evidence="2" id="KW-0256">Endoplasmic reticulum</keyword>
<organism evidence="7 8">
    <name type="scientific">Cristinia sonorae</name>
    <dbReference type="NCBI Taxonomy" id="1940300"/>
    <lineage>
        <taxon>Eukaryota</taxon>
        <taxon>Fungi</taxon>
        <taxon>Dikarya</taxon>
        <taxon>Basidiomycota</taxon>
        <taxon>Agaricomycotina</taxon>
        <taxon>Agaricomycetes</taxon>
        <taxon>Agaricomycetidae</taxon>
        <taxon>Agaricales</taxon>
        <taxon>Pleurotineae</taxon>
        <taxon>Stephanosporaceae</taxon>
        <taxon>Cristinia</taxon>
    </lineage>
</organism>
<gene>
    <name evidence="7" type="ORF">BXZ70DRAFT_918304</name>
</gene>
<feature type="transmembrane region" description="Helical" evidence="6">
    <location>
        <begin position="20"/>
        <end position="41"/>
    </location>
</feature>
<keyword evidence="8" id="KW-1185">Reference proteome</keyword>
<evidence type="ECO:0000313" key="8">
    <source>
        <dbReference type="Proteomes" id="UP000813824"/>
    </source>
</evidence>
<keyword evidence="3 6" id="KW-1133">Transmembrane helix</keyword>
<protein>
    <recommendedName>
        <fullName evidence="9">Vacuolar ATPase assembly integral membrane protein VMA21</fullName>
    </recommendedName>
</protein>
<dbReference type="Pfam" id="PF09446">
    <property type="entry name" value="VMA21"/>
    <property type="match status" value="1"/>
</dbReference>